<name>A0A916Q9A3_9FIRM</name>
<accession>A0A916Q9A3</accession>
<keyword evidence="1" id="KW-0805">Transcription regulation</keyword>
<dbReference type="EMBL" id="BLYI01000070">
    <property type="protein sequence ID" value="GFO86612.1"/>
    <property type="molecule type" value="Genomic_DNA"/>
</dbReference>
<evidence type="ECO:0000256" key="1">
    <source>
        <dbReference type="ARBA" id="ARBA00023015"/>
    </source>
</evidence>
<dbReference type="Gene3D" id="1.10.10.10">
    <property type="entry name" value="Winged helix-like DNA-binding domain superfamily/Winged helix DNA-binding domain"/>
    <property type="match status" value="1"/>
</dbReference>
<organism evidence="4 5">
    <name type="scientific">Anaerostipes butyraticus</name>
    <dbReference type="NCBI Taxonomy" id="645466"/>
    <lineage>
        <taxon>Bacteria</taxon>
        <taxon>Bacillati</taxon>
        <taxon>Bacillota</taxon>
        <taxon>Clostridia</taxon>
        <taxon>Lachnospirales</taxon>
        <taxon>Lachnospiraceae</taxon>
        <taxon>Anaerostipes</taxon>
    </lineage>
</organism>
<evidence type="ECO:0000313" key="5">
    <source>
        <dbReference type="Proteomes" id="UP000613208"/>
    </source>
</evidence>
<dbReference type="PROSITE" id="PS51000">
    <property type="entry name" value="HTH_DEOR_2"/>
    <property type="match status" value="1"/>
</dbReference>
<dbReference type="InterPro" id="IPR037171">
    <property type="entry name" value="NagB/RpiA_transferase-like"/>
</dbReference>
<dbReference type="GO" id="GO:0003700">
    <property type="term" value="F:DNA-binding transcription factor activity"/>
    <property type="evidence" value="ECO:0007669"/>
    <property type="project" value="InterPro"/>
</dbReference>
<dbReference type="Proteomes" id="UP000613208">
    <property type="component" value="Unassembled WGS sequence"/>
</dbReference>
<gene>
    <name evidence="4" type="ORF">ANBU17_29590</name>
</gene>
<evidence type="ECO:0000256" key="2">
    <source>
        <dbReference type="ARBA" id="ARBA00023163"/>
    </source>
</evidence>
<dbReference type="RefSeq" id="WP_201312263.1">
    <property type="nucleotide sequence ID" value="NZ_BLYI01000070.1"/>
</dbReference>
<reference evidence="4" key="1">
    <citation type="submission" date="2020-06" db="EMBL/GenBank/DDBJ databases">
        <title>Characterization of fructooligosaccharide metabolism and fructooligosaccharide-degrading enzymes in human commensal butyrate producers.</title>
        <authorList>
            <person name="Tanno H."/>
            <person name="Fujii T."/>
            <person name="Hirano K."/>
            <person name="Maeno S."/>
            <person name="Tonozuka T."/>
            <person name="Sakamoto M."/>
            <person name="Ohkuma M."/>
            <person name="Tochio T."/>
            <person name="Endo A."/>
        </authorList>
    </citation>
    <scope>NUCLEOTIDE SEQUENCE</scope>
    <source>
        <strain evidence="4">JCM 17466</strain>
    </source>
</reference>
<dbReference type="PRINTS" id="PR00037">
    <property type="entry name" value="HTHLACR"/>
</dbReference>
<dbReference type="Gene3D" id="3.40.50.1360">
    <property type="match status" value="1"/>
</dbReference>
<evidence type="ECO:0000259" key="3">
    <source>
        <dbReference type="PROSITE" id="PS51000"/>
    </source>
</evidence>
<dbReference type="PANTHER" id="PTHR30363">
    <property type="entry name" value="HTH-TYPE TRANSCRIPTIONAL REGULATOR SRLR-RELATED"/>
    <property type="match status" value="1"/>
</dbReference>
<keyword evidence="5" id="KW-1185">Reference proteome</keyword>
<dbReference type="InterPro" id="IPR036388">
    <property type="entry name" value="WH-like_DNA-bd_sf"/>
</dbReference>
<dbReference type="AlphaFoldDB" id="A0A916Q9A3"/>
<dbReference type="Pfam" id="PF00455">
    <property type="entry name" value="DeoRC"/>
    <property type="match status" value="1"/>
</dbReference>
<dbReference type="PANTHER" id="PTHR30363:SF44">
    <property type="entry name" value="AGA OPERON TRANSCRIPTIONAL REPRESSOR-RELATED"/>
    <property type="match status" value="1"/>
</dbReference>
<feature type="domain" description="HTH deoR-type" evidence="3">
    <location>
        <begin position="3"/>
        <end position="58"/>
    </location>
</feature>
<evidence type="ECO:0000313" key="4">
    <source>
        <dbReference type="EMBL" id="GFO86612.1"/>
    </source>
</evidence>
<protein>
    <submittedName>
        <fullName evidence="4">GntR family transcriptional regulator</fullName>
    </submittedName>
</protein>
<dbReference type="SMART" id="SM00420">
    <property type="entry name" value="HTH_DEOR"/>
    <property type="match status" value="1"/>
</dbReference>
<dbReference type="InterPro" id="IPR014036">
    <property type="entry name" value="DeoR-like_C"/>
</dbReference>
<sequence>MNKTERHQEILNLLISKERIEINELCEMFHIVPMTARRDLKELEEQGKLIRTHGGAALPPEKEDVNLPFFQRTKINSAQKLAIAAKACSFLKAGQHIFLASGTTVHAFAQSLKESIPLTVITDAVNISYELSAFSNIHLLSVGGELRPNSLTLTGKIAEENLSHFQMDAAFIGINGIDRDGNIYVSSIVESSILNVLFDRVPDIYILADASKLDQKDFVHVGTLDSRHTLITTKEIPEICLETYQSLGAQVILA</sequence>
<dbReference type="Pfam" id="PF08220">
    <property type="entry name" value="HTH_DeoR"/>
    <property type="match status" value="1"/>
</dbReference>
<comment type="caution">
    <text evidence="4">The sequence shown here is derived from an EMBL/GenBank/DDBJ whole genome shotgun (WGS) entry which is preliminary data.</text>
</comment>
<dbReference type="InterPro" id="IPR001034">
    <property type="entry name" value="DeoR_HTH"/>
</dbReference>
<dbReference type="InterPro" id="IPR036390">
    <property type="entry name" value="WH_DNA-bd_sf"/>
</dbReference>
<dbReference type="InterPro" id="IPR050313">
    <property type="entry name" value="Carb_Metab_HTH_regulators"/>
</dbReference>
<dbReference type="SUPFAM" id="SSF100950">
    <property type="entry name" value="NagB/RpiA/CoA transferase-like"/>
    <property type="match status" value="1"/>
</dbReference>
<dbReference type="SUPFAM" id="SSF46785">
    <property type="entry name" value="Winged helix' DNA-binding domain"/>
    <property type="match status" value="1"/>
</dbReference>
<dbReference type="SMART" id="SM01134">
    <property type="entry name" value="DeoRC"/>
    <property type="match status" value="1"/>
</dbReference>
<keyword evidence="2" id="KW-0804">Transcription</keyword>
<proteinExistence type="predicted"/>